<keyword evidence="3" id="KW-1185">Reference proteome</keyword>
<dbReference type="EMBL" id="QAOH01000001">
    <property type="protein sequence ID" value="PTQ75534.1"/>
    <property type="molecule type" value="Genomic_DNA"/>
</dbReference>
<proteinExistence type="predicted"/>
<sequence length="315" mass="35757">MAMLGKTANGLYWMYRYLERAENTSRLVETGQRIGLTRLGQDDDEWASVMQSASVLDAFRAGHDEVTKEAAIDWMLRAKDNPSSVLSTISEARQNARMVRTALTHEVWEAMNGCYMAARDILARKVSERDLPKVLGLIRQRTALVRGATHGTMLRNDIYDFARIGTFLERGDNTARILDVKYYVLLPSALSVGSSLDNVHWETILRSVSARGGFRMAYGSQVNARDIAQFLILDRRMPRSLNFCASKIHDNLRYLVSDYGEETPSFHMAQSLVDRFAHHDIDAVFESGLHEYIQSVLISFGQLGGQIEKDFRFYE</sequence>
<dbReference type="PANTHER" id="PTHR34595:SF7">
    <property type="entry name" value="SLL1039 PROTEIN"/>
    <property type="match status" value="1"/>
</dbReference>
<dbReference type="InterPro" id="IPR051680">
    <property type="entry name" value="ATP-dep_Glu-Cys_Ligase-2"/>
</dbReference>
<dbReference type="Pfam" id="PF04168">
    <property type="entry name" value="Alpha-E"/>
    <property type="match status" value="1"/>
</dbReference>
<name>A0A2T5HVF1_9RHOB</name>
<dbReference type="InterPro" id="IPR007296">
    <property type="entry name" value="DUF403"/>
</dbReference>
<feature type="domain" description="DUF403" evidence="1">
    <location>
        <begin position="3"/>
        <end position="311"/>
    </location>
</feature>
<evidence type="ECO:0000313" key="3">
    <source>
        <dbReference type="Proteomes" id="UP000244077"/>
    </source>
</evidence>
<dbReference type="AlphaFoldDB" id="A0A2T5HVF1"/>
<comment type="caution">
    <text evidence="2">The sequence shown here is derived from an EMBL/GenBank/DDBJ whole genome shotgun (WGS) entry which is preliminary data.</text>
</comment>
<dbReference type="PANTHER" id="PTHR34595">
    <property type="entry name" value="BLR5612 PROTEIN"/>
    <property type="match status" value="1"/>
</dbReference>
<organism evidence="2 3">
    <name type="scientific">Celeribacter persicus</name>
    <dbReference type="NCBI Taxonomy" id="1651082"/>
    <lineage>
        <taxon>Bacteria</taxon>
        <taxon>Pseudomonadati</taxon>
        <taxon>Pseudomonadota</taxon>
        <taxon>Alphaproteobacteria</taxon>
        <taxon>Rhodobacterales</taxon>
        <taxon>Roseobacteraceae</taxon>
        <taxon>Celeribacter</taxon>
    </lineage>
</organism>
<reference evidence="2 3" key="1">
    <citation type="submission" date="2018-04" db="EMBL/GenBank/DDBJ databases">
        <title>Genomic Encyclopedia of Archaeal and Bacterial Type Strains, Phase II (KMG-II): from individual species to whole genera.</title>
        <authorList>
            <person name="Goeker M."/>
        </authorList>
    </citation>
    <scope>NUCLEOTIDE SEQUENCE [LARGE SCALE GENOMIC DNA]</scope>
    <source>
        <strain evidence="2 3">DSM 100434</strain>
    </source>
</reference>
<evidence type="ECO:0000313" key="2">
    <source>
        <dbReference type="EMBL" id="PTQ75534.1"/>
    </source>
</evidence>
<dbReference type="Proteomes" id="UP000244077">
    <property type="component" value="Unassembled WGS sequence"/>
</dbReference>
<gene>
    <name evidence="2" type="ORF">C8N42_10172</name>
</gene>
<protein>
    <submittedName>
        <fullName evidence="2">Putative alpha-E superfamily protein</fullName>
    </submittedName>
</protein>
<evidence type="ECO:0000259" key="1">
    <source>
        <dbReference type="Pfam" id="PF04168"/>
    </source>
</evidence>
<accession>A0A2T5HVF1</accession>